<dbReference type="OrthoDB" id="10278821at2759"/>
<keyword evidence="1" id="KW-1133">Transmembrane helix</keyword>
<evidence type="ECO:0000256" key="1">
    <source>
        <dbReference type="SAM" id="Phobius"/>
    </source>
</evidence>
<evidence type="ECO:0000313" key="2">
    <source>
        <dbReference type="EMBL" id="CAD8145823.1"/>
    </source>
</evidence>
<gene>
    <name evidence="2" type="ORF">PPENT_87.1.T0150024</name>
</gene>
<dbReference type="Proteomes" id="UP000689195">
    <property type="component" value="Unassembled WGS sequence"/>
</dbReference>
<comment type="caution">
    <text evidence="2">The sequence shown here is derived from an EMBL/GenBank/DDBJ whole genome shotgun (WGS) entry which is preliminary data.</text>
</comment>
<keyword evidence="1" id="KW-0812">Transmembrane</keyword>
<keyword evidence="3" id="KW-1185">Reference proteome</keyword>
<reference evidence="2" key="1">
    <citation type="submission" date="2021-01" db="EMBL/GenBank/DDBJ databases">
        <authorList>
            <consortium name="Genoscope - CEA"/>
            <person name="William W."/>
        </authorList>
    </citation>
    <scope>NUCLEOTIDE SEQUENCE</scope>
</reference>
<accession>A0A8S1T0E7</accession>
<feature type="transmembrane region" description="Helical" evidence="1">
    <location>
        <begin position="64"/>
        <end position="84"/>
    </location>
</feature>
<organism evidence="2 3">
    <name type="scientific">Paramecium pentaurelia</name>
    <dbReference type="NCBI Taxonomy" id="43138"/>
    <lineage>
        <taxon>Eukaryota</taxon>
        <taxon>Sar</taxon>
        <taxon>Alveolata</taxon>
        <taxon>Ciliophora</taxon>
        <taxon>Intramacronucleata</taxon>
        <taxon>Oligohymenophorea</taxon>
        <taxon>Peniculida</taxon>
        <taxon>Parameciidae</taxon>
        <taxon>Paramecium</taxon>
    </lineage>
</organism>
<feature type="transmembrane region" description="Helical" evidence="1">
    <location>
        <begin position="90"/>
        <end position="108"/>
    </location>
</feature>
<sequence>MVKYECQRCKHIQSYDGQCSNCLAWDAQMKQIEDLKRLNRELNVAFYGDGGCCGCTEEKRRKSFYILGLICILVGSVFLIGNFGGDSSDTGIGFIGLGVIWFIAGFCCPNGCCGEYKRTNQGLIE</sequence>
<proteinExistence type="predicted"/>
<keyword evidence="1" id="KW-0472">Membrane</keyword>
<protein>
    <submittedName>
        <fullName evidence="2">Uncharacterized protein</fullName>
    </submittedName>
</protein>
<dbReference type="EMBL" id="CAJJDO010000015">
    <property type="protein sequence ID" value="CAD8145823.1"/>
    <property type="molecule type" value="Genomic_DNA"/>
</dbReference>
<name>A0A8S1T0E7_9CILI</name>
<evidence type="ECO:0000313" key="3">
    <source>
        <dbReference type="Proteomes" id="UP000689195"/>
    </source>
</evidence>
<dbReference type="AlphaFoldDB" id="A0A8S1T0E7"/>